<evidence type="ECO:0008006" key="3">
    <source>
        <dbReference type="Google" id="ProtNLM"/>
    </source>
</evidence>
<keyword evidence="2" id="KW-1185">Reference proteome</keyword>
<protein>
    <recommendedName>
        <fullName evidence="3">F-box domain-containing protein</fullName>
    </recommendedName>
</protein>
<evidence type="ECO:0000313" key="2">
    <source>
        <dbReference type="Proteomes" id="UP000518752"/>
    </source>
</evidence>
<gene>
    <name evidence="1" type="ORF">D9757_003603</name>
</gene>
<dbReference type="EMBL" id="JAACJN010000019">
    <property type="protein sequence ID" value="KAF5389934.1"/>
    <property type="molecule type" value="Genomic_DNA"/>
</dbReference>
<name>A0A8H5MDI7_9AGAR</name>
<accession>A0A8H5MDI7</accession>
<organism evidence="1 2">
    <name type="scientific">Collybiopsis confluens</name>
    <dbReference type="NCBI Taxonomy" id="2823264"/>
    <lineage>
        <taxon>Eukaryota</taxon>
        <taxon>Fungi</taxon>
        <taxon>Dikarya</taxon>
        <taxon>Basidiomycota</taxon>
        <taxon>Agaricomycotina</taxon>
        <taxon>Agaricomycetes</taxon>
        <taxon>Agaricomycetidae</taxon>
        <taxon>Agaricales</taxon>
        <taxon>Marasmiineae</taxon>
        <taxon>Omphalotaceae</taxon>
        <taxon>Collybiopsis</taxon>
    </lineage>
</organism>
<dbReference type="Proteomes" id="UP000518752">
    <property type="component" value="Unassembled WGS sequence"/>
</dbReference>
<proteinExistence type="predicted"/>
<dbReference type="OrthoDB" id="2821699at2759"/>
<sequence>MFPNEIFAIVLQNLADDLPSLRNVALACKDFCAMAQPHIFQEIGLRDSSGAIDEYKCRVAVNDVETFLQSSKILQFIRRIYVTHKTPYFGEPNGAARMLSSFPALNSFTVFYPAAHLICAMESSPLAATLKVLCIDCLHVDSRSLTLLGNMLVSLRVLKILAMSDVLCDREDCREIVLPRSLKVLSLRTILPRFLTNVGLGMESSPPHSLEAVILSMLAPSDCKGLWSSFGARTQIVFEKDVFHSSDILSLRGFVAQKLIWIWEQQTVHRYPFYEEALGECSVGRERDWAGLDRAFVERHELGMLTRVCFRCTNRAEFFDFDPRIRAFDVAEDRSILDDVERLLPKSKSISGFLEVDFEMKDFVPS</sequence>
<reference evidence="1 2" key="1">
    <citation type="journal article" date="2020" name="ISME J.">
        <title>Uncovering the hidden diversity of litter-decomposition mechanisms in mushroom-forming fungi.</title>
        <authorList>
            <person name="Floudas D."/>
            <person name="Bentzer J."/>
            <person name="Ahren D."/>
            <person name="Johansson T."/>
            <person name="Persson P."/>
            <person name="Tunlid A."/>
        </authorList>
    </citation>
    <scope>NUCLEOTIDE SEQUENCE [LARGE SCALE GENOMIC DNA]</scope>
    <source>
        <strain evidence="1 2">CBS 406.79</strain>
    </source>
</reference>
<evidence type="ECO:0000313" key="1">
    <source>
        <dbReference type="EMBL" id="KAF5389934.1"/>
    </source>
</evidence>
<dbReference type="AlphaFoldDB" id="A0A8H5MDI7"/>
<comment type="caution">
    <text evidence="1">The sequence shown here is derived from an EMBL/GenBank/DDBJ whole genome shotgun (WGS) entry which is preliminary data.</text>
</comment>